<reference evidence="8 9" key="1">
    <citation type="journal article" date="2016" name="Nat. Commun.">
        <title>Thousands of microbial genomes shed light on interconnected biogeochemical processes in an aquifer system.</title>
        <authorList>
            <person name="Anantharaman K."/>
            <person name="Brown C.T."/>
            <person name="Hug L.A."/>
            <person name="Sharon I."/>
            <person name="Castelle C.J."/>
            <person name="Probst A.J."/>
            <person name="Thomas B.C."/>
            <person name="Singh A."/>
            <person name="Wilkins M.J."/>
            <person name="Karaoz U."/>
            <person name="Brodie E.L."/>
            <person name="Williams K.H."/>
            <person name="Hubbard S.S."/>
            <person name="Banfield J.F."/>
        </authorList>
    </citation>
    <scope>NUCLEOTIDE SEQUENCE [LARGE SCALE GENOMIC DNA]</scope>
</reference>
<dbReference type="Gene3D" id="3.40.30.10">
    <property type="entry name" value="Glutaredoxin"/>
    <property type="match status" value="1"/>
</dbReference>
<name>A0A1F7VCY3_9BACT</name>
<keyword evidence="2" id="KW-0732">Signal</keyword>
<dbReference type="Proteomes" id="UP000176593">
    <property type="component" value="Unassembled WGS sequence"/>
</dbReference>
<dbReference type="EMBL" id="MGEQ01000001">
    <property type="protein sequence ID" value="OGL88291.1"/>
    <property type="molecule type" value="Genomic_DNA"/>
</dbReference>
<dbReference type="PROSITE" id="PS51352">
    <property type="entry name" value="THIOREDOXIN_2"/>
    <property type="match status" value="1"/>
</dbReference>
<gene>
    <name evidence="8" type="ORF">A3I41_01045</name>
</gene>
<evidence type="ECO:0000256" key="5">
    <source>
        <dbReference type="ARBA" id="ARBA00023284"/>
    </source>
</evidence>
<keyword evidence="3" id="KW-0560">Oxidoreductase</keyword>
<evidence type="ECO:0000256" key="2">
    <source>
        <dbReference type="ARBA" id="ARBA00022729"/>
    </source>
</evidence>
<dbReference type="PANTHER" id="PTHR13887">
    <property type="entry name" value="GLUTATHIONE S-TRANSFERASE KAPPA"/>
    <property type="match status" value="1"/>
</dbReference>
<evidence type="ECO:0000256" key="1">
    <source>
        <dbReference type="ARBA" id="ARBA00005791"/>
    </source>
</evidence>
<comment type="caution">
    <text evidence="8">The sequence shown here is derived from an EMBL/GenBank/DDBJ whole genome shotgun (WGS) entry which is preliminary data.</text>
</comment>
<evidence type="ECO:0000313" key="9">
    <source>
        <dbReference type="Proteomes" id="UP000176593"/>
    </source>
</evidence>
<dbReference type="InterPro" id="IPR012336">
    <property type="entry name" value="Thioredoxin-like_fold"/>
</dbReference>
<evidence type="ECO:0000313" key="8">
    <source>
        <dbReference type="EMBL" id="OGL88291.1"/>
    </source>
</evidence>
<evidence type="ECO:0000256" key="3">
    <source>
        <dbReference type="ARBA" id="ARBA00023002"/>
    </source>
</evidence>
<dbReference type="InterPro" id="IPR013766">
    <property type="entry name" value="Thioredoxin_domain"/>
</dbReference>
<protein>
    <recommendedName>
        <fullName evidence="7">Thioredoxin domain-containing protein</fullName>
    </recommendedName>
</protein>
<comment type="similarity">
    <text evidence="1">Belongs to the thioredoxin family. DsbA subfamily.</text>
</comment>
<accession>A0A1F7VCY3</accession>
<evidence type="ECO:0000256" key="4">
    <source>
        <dbReference type="ARBA" id="ARBA00023157"/>
    </source>
</evidence>
<dbReference type="SUPFAM" id="SSF52833">
    <property type="entry name" value="Thioredoxin-like"/>
    <property type="match status" value="1"/>
</dbReference>
<keyword evidence="6" id="KW-0812">Transmembrane</keyword>
<keyword evidence="6" id="KW-1133">Transmembrane helix</keyword>
<feature type="domain" description="Thioredoxin" evidence="7">
    <location>
        <begin position="65"/>
        <end position="249"/>
    </location>
</feature>
<dbReference type="GO" id="GO:0016491">
    <property type="term" value="F:oxidoreductase activity"/>
    <property type="evidence" value="ECO:0007669"/>
    <property type="project" value="UniProtKB-KW"/>
</dbReference>
<keyword evidence="6" id="KW-0472">Membrane</keyword>
<organism evidence="8 9">
    <name type="scientific">Candidatus Uhrbacteria bacterium RIFCSPLOWO2_02_FULL_48_18</name>
    <dbReference type="NCBI Taxonomy" id="1802408"/>
    <lineage>
        <taxon>Bacteria</taxon>
        <taxon>Candidatus Uhriibacteriota</taxon>
    </lineage>
</organism>
<keyword evidence="4" id="KW-1015">Disulfide bond</keyword>
<sequence>MEKQNLFDVIPSKTAFYLGIGAAILGIGTLGFILLSTCMFRGSCSVSDLSLGSGKAIAVNNAPAGDDAAPAPTGTVPAVSNEDQIKGNKNAPVTLIEYSDFQCPYCGAFEPTLDAVMAKYKDQVRIVYRHFPLSFHPNALPAALASECAAEQGKFWEFHGAMFKNQDALTADYFKKLAADNKLNLNKFNDCVSTQKYLNKVQDQAAAGGAAGVNGTPGTFVIGKDGSATPITGAVPEATLSAAIDKALGK</sequence>
<proteinExistence type="inferred from homology"/>
<evidence type="ECO:0000256" key="6">
    <source>
        <dbReference type="SAM" id="Phobius"/>
    </source>
</evidence>
<dbReference type="InterPro" id="IPR036249">
    <property type="entry name" value="Thioredoxin-like_sf"/>
</dbReference>
<feature type="transmembrane region" description="Helical" evidence="6">
    <location>
        <begin position="15"/>
        <end position="35"/>
    </location>
</feature>
<evidence type="ECO:0000259" key="7">
    <source>
        <dbReference type="PROSITE" id="PS51352"/>
    </source>
</evidence>
<keyword evidence="5" id="KW-0676">Redox-active center</keyword>
<dbReference type="PANTHER" id="PTHR13887:SF14">
    <property type="entry name" value="DISULFIDE BOND FORMATION PROTEIN D"/>
    <property type="match status" value="1"/>
</dbReference>
<dbReference type="Pfam" id="PF13462">
    <property type="entry name" value="Thioredoxin_4"/>
    <property type="match status" value="1"/>
</dbReference>
<dbReference type="AlphaFoldDB" id="A0A1F7VCY3"/>